<dbReference type="InterPro" id="IPR053910">
    <property type="entry name" value="RsmI_HTH"/>
</dbReference>
<comment type="subcellular location">
    <subcellularLocation>
        <location evidence="6">Cytoplasm</location>
    </subcellularLocation>
</comment>
<organism evidence="9 10">
    <name type="scientific">Micavibrio aeruginosavorus (strain ARL-13)</name>
    <dbReference type="NCBI Taxonomy" id="856793"/>
    <lineage>
        <taxon>Bacteria</taxon>
        <taxon>Pseudomonadati</taxon>
        <taxon>Bdellovibrionota</taxon>
        <taxon>Bdellovibrionia</taxon>
        <taxon>Bdellovibrionales</taxon>
        <taxon>Pseudobdellovibrionaceae</taxon>
        <taxon>Micavibrio</taxon>
    </lineage>
</organism>
<dbReference type="PIRSF" id="PIRSF005917">
    <property type="entry name" value="MTase_YraL"/>
    <property type="match status" value="1"/>
</dbReference>
<keyword evidence="10" id="KW-1185">Reference proteome</keyword>
<keyword evidence="2 6" id="KW-0698">rRNA processing</keyword>
<evidence type="ECO:0000313" key="9">
    <source>
        <dbReference type="EMBL" id="AEP08850.1"/>
    </source>
</evidence>
<dbReference type="PANTHER" id="PTHR46111:SF1">
    <property type="entry name" value="RIBOSOMAL RNA SMALL SUBUNIT METHYLTRANSFERASE I"/>
    <property type="match status" value="1"/>
</dbReference>
<dbReference type="InterPro" id="IPR000878">
    <property type="entry name" value="4pyrrol_Mease"/>
</dbReference>
<keyword evidence="4 6" id="KW-0808">Transferase</keyword>
<evidence type="ECO:0000256" key="2">
    <source>
        <dbReference type="ARBA" id="ARBA00022552"/>
    </source>
</evidence>
<name>G2KLM0_MICAA</name>
<evidence type="ECO:0000259" key="8">
    <source>
        <dbReference type="Pfam" id="PF23016"/>
    </source>
</evidence>
<dbReference type="Gene3D" id="3.40.1010.10">
    <property type="entry name" value="Cobalt-precorrin-4 Transmethylase, Domain 1"/>
    <property type="match status" value="1"/>
</dbReference>
<dbReference type="InterPro" id="IPR008189">
    <property type="entry name" value="rRNA_ssu_MeTfrase_I"/>
</dbReference>
<dbReference type="FunFam" id="3.30.950.10:FF:000002">
    <property type="entry name" value="Ribosomal RNA small subunit methyltransferase I"/>
    <property type="match status" value="1"/>
</dbReference>
<comment type="similarity">
    <text evidence="6">Belongs to the methyltransferase superfamily. RsmI family.</text>
</comment>
<dbReference type="Proteomes" id="UP000009286">
    <property type="component" value="Chromosome"/>
</dbReference>
<keyword evidence="1 6" id="KW-0963">Cytoplasm</keyword>
<dbReference type="eggNOG" id="COG0313">
    <property type="taxonomic scope" value="Bacteria"/>
</dbReference>
<dbReference type="RefSeq" id="WP_014102073.1">
    <property type="nucleotide sequence ID" value="NC_016026.1"/>
</dbReference>
<feature type="domain" description="Tetrapyrrole methylase" evidence="7">
    <location>
        <begin position="13"/>
        <end position="212"/>
    </location>
</feature>
<dbReference type="GO" id="GO:0070677">
    <property type="term" value="F:rRNA (cytosine-2'-O-)-methyltransferase activity"/>
    <property type="evidence" value="ECO:0007669"/>
    <property type="project" value="UniProtKB-UniRule"/>
</dbReference>
<evidence type="ECO:0000313" key="10">
    <source>
        <dbReference type="Proteomes" id="UP000009286"/>
    </source>
</evidence>
<evidence type="ECO:0000256" key="5">
    <source>
        <dbReference type="ARBA" id="ARBA00022691"/>
    </source>
</evidence>
<feature type="domain" description="RsmI HTH" evidence="8">
    <location>
        <begin position="239"/>
        <end position="280"/>
    </location>
</feature>
<dbReference type="OrthoDB" id="9809084at2"/>
<protein>
    <recommendedName>
        <fullName evidence="6">Ribosomal RNA small subunit methyltransferase I</fullName>
        <ecNumber evidence="6">2.1.1.198</ecNumber>
    </recommendedName>
    <alternativeName>
        <fullName evidence="6">16S rRNA 2'-O-ribose C1402 methyltransferase</fullName>
    </alternativeName>
    <alternativeName>
        <fullName evidence="6">rRNA (cytidine-2'-O-)-methyltransferase RsmI</fullName>
    </alternativeName>
</protein>
<dbReference type="Pfam" id="PF00590">
    <property type="entry name" value="TP_methylase"/>
    <property type="match status" value="1"/>
</dbReference>
<sequence>MKTLHPVSLPPGLYLVSTPIGNLRDMTLRALDVLTTVDTIICEDTRVTAKLLQAHGIPNKPLLVLNDHSENKGRSAILSRLANGESMALVSDAGTPLVSDPGYKLVRDAQDLGIMVTSLPGANAPLTALQLSGLPSDAFCFIGFLPSKSVARKKEWQRWAHSPATLLAFETAPRLLDSLTDMRDVLGDRDAAVVREITKMFEESRRGTLSELIAHYTADGPPKGEIVLVVSGAPDNVEMDDAAIDAMIASALDSMRVKDAAAFVSEQTGRPKKEIYERALIVSKQGRDE</sequence>
<accession>G2KLM0</accession>
<comment type="function">
    <text evidence="6">Catalyzes the 2'-O-methylation of the ribose of cytidine 1402 (C1402) in 16S rRNA.</text>
</comment>
<evidence type="ECO:0000256" key="3">
    <source>
        <dbReference type="ARBA" id="ARBA00022603"/>
    </source>
</evidence>
<proteinExistence type="inferred from homology"/>
<evidence type="ECO:0000256" key="1">
    <source>
        <dbReference type="ARBA" id="ARBA00022490"/>
    </source>
</evidence>
<dbReference type="SUPFAM" id="SSF53790">
    <property type="entry name" value="Tetrapyrrole methylase"/>
    <property type="match status" value="1"/>
</dbReference>
<dbReference type="NCBIfam" id="TIGR00096">
    <property type="entry name" value="16S rRNA (cytidine(1402)-2'-O)-methyltransferase"/>
    <property type="match status" value="1"/>
</dbReference>
<reference evidence="9 10" key="1">
    <citation type="journal article" date="2011" name="BMC Genomics">
        <title>Genomic insights into an obligate epibiotic bacterial predator: Micavibrio aeruginosavorus ARL-13.</title>
        <authorList>
            <person name="Wang Z."/>
            <person name="Kadouri D."/>
            <person name="Wu M."/>
        </authorList>
    </citation>
    <scope>NUCLEOTIDE SEQUENCE [LARGE SCALE GENOMIC DNA]</scope>
    <source>
        <strain evidence="9 10">ARL-13</strain>
    </source>
</reference>
<dbReference type="InterPro" id="IPR018063">
    <property type="entry name" value="SAM_MeTrfase_RsmI_CS"/>
</dbReference>
<gene>
    <name evidence="6" type="primary">rsmI</name>
    <name evidence="9" type="ordered locus">MICA_513</name>
</gene>
<evidence type="ECO:0000256" key="4">
    <source>
        <dbReference type="ARBA" id="ARBA00022679"/>
    </source>
</evidence>
<dbReference type="PANTHER" id="PTHR46111">
    <property type="entry name" value="RIBOSOMAL RNA SMALL SUBUNIT METHYLTRANSFERASE I"/>
    <property type="match status" value="1"/>
</dbReference>
<dbReference type="EC" id="2.1.1.198" evidence="6"/>
<dbReference type="HAMAP" id="MF_01877">
    <property type="entry name" value="16SrRNA_methyltr_I"/>
    <property type="match status" value="1"/>
</dbReference>
<dbReference type="InterPro" id="IPR014777">
    <property type="entry name" value="4pyrrole_Mease_sub1"/>
</dbReference>
<dbReference type="FunFam" id="3.40.1010.10:FF:000007">
    <property type="entry name" value="Ribosomal RNA small subunit methyltransferase I"/>
    <property type="match status" value="1"/>
</dbReference>
<dbReference type="KEGG" id="mai:MICA_513"/>
<dbReference type="CDD" id="cd11648">
    <property type="entry name" value="RsmI"/>
    <property type="match status" value="1"/>
</dbReference>
<dbReference type="EMBL" id="CP002382">
    <property type="protein sequence ID" value="AEP08850.1"/>
    <property type="molecule type" value="Genomic_DNA"/>
</dbReference>
<keyword evidence="5 6" id="KW-0949">S-adenosyl-L-methionine</keyword>
<dbReference type="STRING" id="856793.MICA_513"/>
<keyword evidence="3 6" id="KW-0489">Methyltransferase</keyword>
<dbReference type="Gene3D" id="3.30.950.10">
    <property type="entry name" value="Methyltransferase, Cobalt-precorrin-4 Transmethylase, Domain 2"/>
    <property type="match status" value="1"/>
</dbReference>
<dbReference type="PROSITE" id="PS01296">
    <property type="entry name" value="RSMI"/>
    <property type="match status" value="1"/>
</dbReference>
<dbReference type="InterPro" id="IPR014776">
    <property type="entry name" value="4pyrrole_Mease_sub2"/>
</dbReference>
<dbReference type="GO" id="GO:0005737">
    <property type="term" value="C:cytoplasm"/>
    <property type="evidence" value="ECO:0007669"/>
    <property type="project" value="UniProtKB-SubCell"/>
</dbReference>
<dbReference type="AlphaFoldDB" id="G2KLM0"/>
<dbReference type="HOGENOM" id="CLU_044779_2_1_5"/>
<comment type="catalytic activity">
    <reaction evidence="6">
        <text>cytidine(1402) in 16S rRNA + S-adenosyl-L-methionine = 2'-O-methylcytidine(1402) in 16S rRNA + S-adenosyl-L-homocysteine + H(+)</text>
        <dbReference type="Rhea" id="RHEA:42924"/>
        <dbReference type="Rhea" id="RHEA-COMP:10285"/>
        <dbReference type="Rhea" id="RHEA-COMP:10286"/>
        <dbReference type="ChEBI" id="CHEBI:15378"/>
        <dbReference type="ChEBI" id="CHEBI:57856"/>
        <dbReference type="ChEBI" id="CHEBI:59789"/>
        <dbReference type="ChEBI" id="CHEBI:74495"/>
        <dbReference type="ChEBI" id="CHEBI:82748"/>
        <dbReference type="EC" id="2.1.1.198"/>
    </reaction>
</comment>
<evidence type="ECO:0000259" key="7">
    <source>
        <dbReference type="Pfam" id="PF00590"/>
    </source>
</evidence>
<dbReference type="InterPro" id="IPR035996">
    <property type="entry name" value="4pyrrol_Methylase_sf"/>
</dbReference>
<dbReference type="Pfam" id="PF23016">
    <property type="entry name" value="RsmI_C"/>
    <property type="match status" value="1"/>
</dbReference>
<evidence type="ECO:0000256" key="6">
    <source>
        <dbReference type="HAMAP-Rule" id="MF_01877"/>
    </source>
</evidence>